<evidence type="ECO:0000313" key="10">
    <source>
        <dbReference type="Proteomes" id="UP001527882"/>
    </source>
</evidence>
<protein>
    <submittedName>
        <fullName evidence="9">GerAB/ArcD/ProY family transporter</fullName>
    </submittedName>
</protein>
<feature type="transmembrane region" description="Helical" evidence="8">
    <location>
        <begin position="38"/>
        <end position="61"/>
    </location>
</feature>
<dbReference type="Pfam" id="PF03845">
    <property type="entry name" value="Spore_permease"/>
    <property type="match status" value="1"/>
</dbReference>
<evidence type="ECO:0000256" key="5">
    <source>
        <dbReference type="ARBA" id="ARBA00022692"/>
    </source>
</evidence>
<keyword evidence="5 8" id="KW-0812">Transmembrane</keyword>
<evidence type="ECO:0000256" key="7">
    <source>
        <dbReference type="ARBA" id="ARBA00023136"/>
    </source>
</evidence>
<comment type="caution">
    <text evidence="9">The sequence shown here is derived from an EMBL/GenBank/DDBJ whole genome shotgun (WGS) entry which is preliminary data.</text>
</comment>
<evidence type="ECO:0000256" key="4">
    <source>
        <dbReference type="ARBA" id="ARBA00022544"/>
    </source>
</evidence>
<evidence type="ECO:0000313" key="9">
    <source>
        <dbReference type="EMBL" id="MCZ8511603.1"/>
    </source>
</evidence>
<gene>
    <name evidence="9" type="ORF">O9H85_03965</name>
</gene>
<evidence type="ECO:0000256" key="6">
    <source>
        <dbReference type="ARBA" id="ARBA00022989"/>
    </source>
</evidence>
<evidence type="ECO:0000256" key="3">
    <source>
        <dbReference type="ARBA" id="ARBA00022448"/>
    </source>
</evidence>
<dbReference type="Proteomes" id="UP001527882">
    <property type="component" value="Unassembled WGS sequence"/>
</dbReference>
<comment type="similarity">
    <text evidence="2">Belongs to the amino acid-polyamine-organocation (APC) superfamily. Spore germination protein (SGP) (TC 2.A.3.9) family.</text>
</comment>
<dbReference type="PANTHER" id="PTHR34975">
    <property type="entry name" value="SPORE GERMINATION PROTEIN A2"/>
    <property type="match status" value="1"/>
</dbReference>
<comment type="subcellular location">
    <subcellularLocation>
        <location evidence="1">Membrane</location>
        <topology evidence="1">Multi-pass membrane protein</topology>
    </subcellularLocation>
</comment>
<keyword evidence="4" id="KW-0309">Germination</keyword>
<evidence type="ECO:0000256" key="2">
    <source>
        <dbReference type="ARBA" id="ARBA00007998"/>
    </source>
</evidence>
<sequence length="162" mass="18203">MHSARPFLINSLQRLISSQKRFKTKHVLICETVKGQKWAVIAVIISMFVLMQSSLFSLLLFGNITGNFTFPVMQAARFISIADFLEHLESLVVVIWIAGVYLKISIYYYVLVLGTAQWLNLSNYNSQRRGVSCSMGSATDSTAADFLLFSLVPIFASKPKRV</sequence>
<feature type="transmembrane region" description="Helical" evidence="8">
    <location>
        <begin position="93"/>
        <end position="119"/>
    </location>
</feature>
<dbReference type="RefSeq" id="WP_269880002.1">
    <property type="nucleotide sequence ID" value="NZ_JAQAGZ010000002.1"/>
</dbReference>
<keyword evidence="3" id="KW-0813">Transport</keyword>
<proteinExistence type="inferred from homology"/>
<reference evidence="9 10" key="1">
    <citation type="submission" date="2022-12" db="EMBL/GenBank/DDBJ databases">
        <title>Draft genome sequence of Paenibacillus sp. dW9.</title>
        <authorList>
            <person name="Choi E.-W."/>
            <person name="Kim D.-U."/>
        </authorList>
    </citation>
    <scope>NUCLEOTIDE SEQUENCE [LARGE SCALE GENOMIC DNA]</scope>
    <source>
        <strain evidence="10">dW9</strain>
    </source>
</reference>
<evidence type="ECO:0000256" key="1">
    <source>
        <dbReference type="ARBA" id="ARBA00004141"/>
    </source>
</evidence>
<name>A0ABT4Q464_9BACL</name>
<keyword evidence="10" id="KW-1185">Reference proteome</keyword>
<keyword evidence="6 8" id="KW-1133">Transmembrane helix</keyword>
<accession>A0ABT4Q464</accession>
<keyword evidence="7 8" id="KW-0472">Membrane</keyword>
<organism evidence="9 10">
    <name type="scientific">Paenibacillus gyeongsangnamensis</name>
    <dbReference type="NCBI Taxonomy" id="3388067"/>
    <lineage>
        <taxon>Bacteria</taxon>
        <taxon>Bacillati</taxon>
        <taxon>Bacillota</taxon>
        <taxon>Bacilli</taxon>
        <taxon>Bacillales</taxon>
        <taxon>Paenibacillaceae</taxon>
        <taxon>Paenibacillus</taxon>
    </lineage>
</organism>
<dbReference type="InterPro" id="IPR004761">
    <property type="entry name" value="Spore_GerAB"/>
</dbReference>
<dbReference type="EMBL" id="JAQAGZ010000002">
    <property type="protein sequence ID" value="MCZ8511603.1"/>
    <property type="molecule type" value="Genomic_DNA"/>
</dbReference>
<dbReference type="PANTHER" id="PTHR34975:SF2">
    <property type="entry name" value="SPORE GERMINATION PROTEIN A2"/>
    <property type="match status" value="1"/>
</dbReference>
<evidence type="ECO:0000256" key="8">
    <source>
        <dbReference type="SAM" id="Phobius"/>
    </source>
</evidence>